<dbReference type="Pfam" id="PF12932">
    <property type="entry name" value="Sec16"/>
    <property type="match status" value="1"/>
</dbReference>
<keyword evidence="5 6" id="KW-0931">ER-Golgi transport</keyword>
<feature type="compositionally biased region" description="Low complexity" evidence="7">
    <location>
        <begin position="1112"/>
        <end position="1125"/>
    </location>
</feature>
<dbReference type="Proteomes" id="UP001141806">
    <property type="component" value="Unassembled WGS sequence"/>
</dbReference>
<evidence type="ECO:0000256" key="7">
    <source>
        <dbReference type="SAM" id="MobiDB-lite"/>
    </source>
</evidence>
<name>A0A9Q0GVP1_9MAGN</name>
<evidence type="ECO:0000256" key="3">
    <source>
        <dbReference type="ARBA" id="ARBA00022448"/>
    </source>
</evidence>
<keyword evidence="4 6" id="KW-0256">Endoplasmic reticulum</keyword>
<dbReference type="GO" id="GO:0007030">
    <property type="term" value="P:Golgi organization"/>
    <property type="evidence" value="ECO:0007669"/>
    <property type="project" value="TreeGrafter"/>
</dbReference>
<dbReference type="Pfam" id="PF12931">
    <property type="entry name" value="TPR_Sec16"/>
    <property type="match status" value="1"/>
</dbReference>
<evidence type="ECO:0000256" key="6">
    <source>
        <dbReference type="RuleBase" id="RU364101"/>
    </source>
</evidence>
<evidence type="ECO:0000259" key="9">
    <source>
        <dbReference type="Pfam" id="PF12932"/>
    </source>
</evidence>
<dbReference type="GO" id="GO:0070971">
    <property type="term" value="C:endoplasmic reticulum exit site"/>
    <property type="evidence" value="ECO:0007669"/>
    <property type="project" value="TreeGrafter"/>
</dbReference>
<feature type="domain" description="Sec16 central conserved" evidence="9">
    <location>
        <begin position="617"/>
        <end position="739"/>
    </location>
</feature>
<comment type="subcellular location">
    <subcellularLocation>
        <location evidence="1">Endoplasmic reticulum</location>
    </subcellularLocation>
    <subcellularLocation>
        <location evidence="6">Golgi apparatus membrane</location>
    </subcellularLocation>
</comment>
<dbReference type="GO" id="GO:0012507">
    <property type="term" value="C:ER to Golgi transport vesicle membrane"/>
    <property type="evidence" value="ECO:0007669"/>
    <property type="project" value="TreeGrafter"/>
</dbReference>
<feature type="region of interest" description="Disordered" evidence="7">
    <location>
        <begin position="1078"/>
        <end position="1174"/>
    </location>
</feature>
<dbReference type="GO" id="GO:0016192">
    <property type="term" value="P:vesicle-mediated transport"/>
    <property type="evidence" value="ECO:0007669"/>
    <property type="project" value="UniProtKB-KW"/>
</dbReference>
<evidence type="ECO:0000256" key="4">
    <source>
        <dbReference type="ARBA" id="ARBA00022824"/>
    </source>
</evidence>
<dbReference type="OrthoDB" id="8918678at2759"/>
<dbReference type="Gene3D" id="1.25.40.1030">
    <property type="match status" value="1"/>
</dbReference>
<dbReference type="InterPro" id="IPR024340">
    <property type="entry name" value="Sec16_CCD"/>
</dbReference>
<evidence type="ECO:0000256" key="5">
    <source>
        <dbReference type="ARBA" id="ARBA00022892"/>
    </source>
</evidence>
<dbReference type="GO" id="GO:0000139">
    <property type="term" value="C:Golgi membrane"/>
    <property type="evidence" value="ECO:0007669"/>
    <property type="project" value="UniProtKB-SubCell"/>
</dbReference>
<evidence type="ECO:0000313" key="11">
    <source>
        <dbReference type="Proteomes" id="UP001141806"/>
    </source>
</evidence>
<feature type="domain" description="Sec16 Sec23-binding" evidence="8">
    <location>
        <begin position="801"/>
        <end position="1076"/>
    </location>
</feature>
<organism evidence="10 11">
    <name type="scientific">Protea cynaroides</name>
    <dbReference type="NCBI Taxonomy" id="273540"/>
    <lineage>
        <taxon>Eukaryota</taxon>
        <taxon>Viridiplantae</taxon>
        <taxon>Streptophyta</taxon>
        <taxon>Embryophyta</taxon>
        <taxon>Tracheophyta</taxon>
        <taxon>Spermatophyta</taxon>
        <taxon>Magnoliopsida</taxon>
        <taxon>Proteales</taxon>
        <taxon>Proteaceae</taxon>
        <taxon>Protea</taxon>
    </lineage>
</organism>
<dbReference type="PANTHER" id="PTHR13402">
    <property type="entry name" value="RGPR-RELATED"/>
    <property type="match status" value="1"/>
</dbReference>
<keyword evidence="6" id="KW-0472">Membrane</keyword>
<dbReference type="GO" id="GO:0070973">
    <property type="term" value="P:protein localization to endoplasmic reticulum exit site"/>
    <property type="evidence" value="ECO:0007669"/>
    <property type="project" value="TreeGrafter"/>
</dbReference>
<keyword evidence="6" id="KW-0333">Golgi apparatus</keyword>
<dbReference type="CDD" id="cd09233">
    <property type="entry name" value="ACE1-Sec16-like"/>
    <property type="match status" value="1"/>
</dbReference>
<comment type="similarity">
    <text evidence="2 6">Belongs to the SEC16 family.</text>
</comment>
<proteinExistence type="inferred from homology"/>
<keyword evidence="6" id="KW-0653">Protein transport</keyword>
<evidence type="ECO:0000259" key="8">
    <source>
        <dbReference type="Pfam" id="PF12931"/>
    </source>
</evidence>
<reference evidence="10" key="1">
    <citation type="journal article" date="2023" name="Plant J.">
        <title>The genome of the king protea, Protea cynaroides.</title>
        <authorList>
            <person name="Chang J."/>
            <person name="Duong T.A."/>
            <person name="Schoeman C."/>
            <person name="Ma X."/>
            <person name="Roodt D."/>
            <person name="Barker N."/>
            <person name="Li Z."/>
            <person name="Van de Peer Y."/>
            <person name="Mizrachi E."/>
        </authorList>
    </citation>
    <scope>NUCLEOTIDE SEQUENCE</scope>
    <source>
        <tissue evidence="10">Young leaves</tissue>
    </source>
</reference>
<protein>
    <recommendedName>
        <fullName evidence="6">Protein transport protein sec16</fullName>
    </recommendedName>
</protein>
<gene>
    <name evidence="10" type="ORF">NE237_030182</name>
</gene>
<evidence type="ECO:0000256" key="2">
    <source>
        <dbReference type="ARBA" id="ARBA00005927"/>
    </source>
</evidence>
<feature type="region of interest" description="Disordered" evidence="7">
    <location>
        <begin position="1257"/>
        <end position="1291"/>
    </location>
</feature>
<sequence>MASPLFLMEDQTDEDFFDKLVDDELVVTESGPRLAESEDSDEVKAFSNLSIDEVGTALDDSGGEAAVAGKEEKQSEDVIESSADAPEKDSSVSKDCVPLSSSNSFAFDNAIENNDVVEGADVASSADATEKNNSVSKECITLPSSNSFAFDNAIETNDVVERVNLAPDSITSKSSGSKGTSVKEVQWSVFHTDSAQQSGSGFGSYSDFFTEFGNNSGVPFEKVQNNPTTDFFTEFGNNSGVPSEKVQDNPTTDSKVTFTSAENAAPDLTYSNPVQYQEGVTYGNATEQTTSGQDSYDSQYWENLYPGWKYDPNTGEWHQLDGYDAAANNQVGIENKTQATGDDVVSNQRTEVSYLQQTAQSVAGTMADGCTTGTVSNWNHLSQGSTEFPPHMILDPQYPGWYYDTIAQEWCLLESYTQAVQSMVTDSYCQNQNENTSSGSFLPDNDPKLCRDYGQVKNFGSPVLHGNDQALVLSEPYYYSEQNMSAWQPDAVAKSESLGSFTGNPQTGGLYGSTANVNNYTDQQMGDKSVGAIPLHEQASHSYYGSNGVGGFHSFVPSENSSHQISQKNMEQSQQVLLANDYYGSQQSNFMQKSFQTSTQHSYIPREGRSLAGRPPHALVTFGFGGKLIVMKESSAYSANSAFGSQDSVGGSVSLLNLNEVMEKINAANIGVGACDYFRTLCQQSFPGPLVGGNVGSKELNKWIDERIAYCESPNMDYKKGELLRLLLSLLKIACQNYGKLRSPFGTDPAMKENDCPEAAVAKLFASAKRNGPQPSHYGALTHCLQNMPSEGQIRATAVEVQNLLVSGRTKEALQCAQEGQLWGPALVLAVQLGDQFYVDTVKQMAHHQIIAGSPLRTLCLLIAGQPADVFSTHSGTSNGTAQQSGSNSILDDWEENLAIITANPTKGDELVIIHLGDCLLKERGEISAAHTCYLVADANFESYSDSARLCLIGADHWKYPRTYVSPEAIQRTELYEYSKVLGNSQSILLPFQPYKLIYAHMLAEVGKVSDSLKYCQAILKSLKTGRAPEVETWKQLVSSLEERIRTHQQGGYSNNLAPAKLVGKLLPFIDRSIHRMIGAPPPPVPSTSQNCVPNNEHDHTSGGPRVASSQSTMAMSSLMPSASMEPINEWKGDNRMTMPNRSISEPDFGRSPKQVDPSKAAYPDAQGKVSVSGGSSRFGRFGSQLFQKTVGWVSRSRSERQAKLGEKNKFYYDEKLKRWVEEGSDPPAEEAALPPPPTTASILNGMSDYNVKNALKSESMPANGGPDIRSPAQERSPGIPPIPPSSNQFSARGRIGVRSRYVDTFNKGGGTLPNSFQSASVPATKSGAGVNAKFFIPTPMALSEQTDNAVGESMQENGMTNESTSTSVVSESVIQSTSSLPPPVSIQRAPSLGNITPTNMGATENGDGSVPFRSRRTASWSGGISNTFNPLKTTEVKPPGEALGMPPSMFIPSNPSQVRMPLNGASLADDLHEVEL</sequence>
<dbReference type="PANTHER" id="PTHR13402:SF6">
    <property type="entry name" value="SECRETORY 16, ISOFORM I"/>
    <property type="match status" value="1"/>
</dbReference>
<dbReference type="InterPro" id="IPR024298">
    <property type="entry name" value="Sec16_Sec23-bd"/>
</dbReference>
<evidence type="ECO:0000313" key="10">
    <source>
        <dbReference type="EMBL" id="KAJ4953350.1"/>
    </source>
</evidence>
<dbReference type="GO" id="GO:0015031">
    <property type="term" value="P:protein transport"/>
    <property type="evidence" value="ECO:0007669"/>
    <property type="project" value="UniProtKB-KW"/>
</dbReference>
<feature type="region of interest" description="Disordered" evidence="7">
    <location>
        <begin position="55"/>
        <end position="95"/>
    </location>
</feature>
<comment type="caution">
    <text evidence="10">The sequence shown here is derived from an EMBL/GenBank/DDBJ whole genome shotgun (WGS) entry which is preliminary data.</text>
</comment>
<evidence type="ECO:0000256" key="1">
    <source>
        <dbReference type="ARBA" id="ARBA00004240"/>
    </source>
</evidence>
<accession>A0A9Q0GVP1</accession>
<keyword evidence="3 6" id="KW-0813">Transport</keyword>
<keyword evidence="11" id="KW-1185">Reference proteome</keyword>
<dbReference type="EMBL" id="JAMYWD010000012">
    <property type="protein sequence ID" value="KAJ4953350.1"/>
    <property type="molecule type" value="Genomic_DNA"/>
</dbReference>